<feature type="transmembrane region" description="Helical" evidence="8">
    <location>
        <begin position="313"/>
        <end position="342"/>
    </location>
</feature>
<organism evidence="9 10">
    <name type="scientific">Aquimonas voraii</name>
    <dbReference type="NCBI Taxonomy" id="265719"/>
    <lineage>
        <taxon>Bacteria</taxon>
        <taxon>Pseudomonadati</taxon>
        <taxon>Pseudomonadota</taxon>
        <taxon>Gammaproteobacteria</taxon>
        <taxon>Lysobacterales</taxon>
        <taxon>Lysobacteraceae</taxon>
        <taxon>Aquimonas</taxon>
    </lineage>
</organism>
<dbReference type="OrthoDB" id="273988at2"/>
<feature type="compositionally biased region" description="Basic and acidic residues" evidence="7">
    <location>
        <begin position="109"/>
        <end position="148"/>
    </location>
</feature>
<keyword evidence="3 8" id="KW-0812">Transmembrane</keyword>
<feature type="transmembrane region" description="Helical" evidence="8">
    <location>
        <begin position="280"/>
        <end position="301"/>
    </location>
</feature>
<reference evidence="9 10" key="1">
    <citation type="submission" date="2016-10" db="EMBL/GenBank/DDBJ databases">
        <authorList>
            <person name="de Groot N.N."/>
        </authorList>
    </citation>
    <scope>NUCLEOTIDE SEQUENCE [LARGE SCALE GENOMIC DNA]</scope>
    <source>
        <strain evidence="9 10">DSM 16957</strain>
    </source>
</reference>
<accession>A0A1G7A6W9</accession>
<evidence type="ECO:0000256" key="5">
    <source>
        <dbReference type="ARBA" id="ARBA00022989"/>
    </source>
</evidence>
<dbReference type="EMBL" id="FNAG01000019">
    <property type="protein sequence ID" value="SDE10237.1"/>
    <property type="molecule type" value="Genomic_DNA"/>
</dbReference>
<evidence type="ECO:0000313" key="10">
    <source>
        <dbReference type="Proteomes" id="UP000199603"/>
    </source>
</evidence>
<dbReference type="RefSeq" id="WP_091245867.1">
    <property type="nucleotide sequence ID" value="NZ_FNAG01000019.1"/>
</dbReference>
<dbReference type="GO" id="GO:0006629">
    <property type="term" value="P:lipid metabolic process"/>
    <property type="evidence" value="ECO:0007669"/>
    <property type="project" value="TreeGrafter"/>
</dbReference>
<dbReference type="Pfam" id="PF07787">
    <property type="entry name" value="TMEM43"/>
    <property type="match status" value="1"/>
</dbReference>
<name>A0A1G7A6W9_9GAMM</name>
<dbReference type="AlphaFoldDB" id="A0A1G7A6W9"/>
<dbReference type="PANTHER" id="PTHR13416">
    <property type="match status" value="1"/>
</dbReference>
<evidence type="ECO:0000256" key="1">
    <source>
        <dbReference type="ARBA" id="ARBA00004127"/>
    </source>
</evidence>
<proteinExistence type="predicted"/>
<evidence type="ECO:0000256" key="8">
    <source>
        <dbReference type="SAM" id="Phobius"/>
    </source>
</evidence>
<evidence type="ECO:0000256" key="6">
    <source>
        <dbReference type="ARBA" id="ARBA00023136"/>
    </source>
</evidence>
<sequence>MIPGLRMPHAQTGKGKGVLGGALFGLAMIAVALGLQFWNEGRAMRRTQVLDAASAQVQPLAQAGEGGLAHVSAAASASAPVADPDFGVATQGLALRREVEMFQWVEKRETRSERRADGSTRQVEEYRYERRWSEDHQDSSRFEDRSGHENPPPPPFRSQRFSAGEVRVDGRVLDPRIASEIGGWEPLPASTDALPPNLAASLRPADGWLYSGENFASPQVGDLRIRFARIPEGQVSLIAAVAPGRLAPAKLRSDEVFFLIERGQHSPEALIESARSSNSALAWGLRVGGFGLLWMGFGLLLRPLVALAEWVPLLGRLVGGAAAAVSFVFAALFSLVAIGSGWLWYRPWWLFGGLALLVAVGVLLFRRGDKPALPATGSPPTAPPPPPPA</sequence>
<dbReference type="PANTHER" id="PTHR13416:SF2">
    <property type="entry name" value="TRANSMEMBRANE PROTEIN 43"/>
    <property type="match status" value="1"/>
</dbReference>
<evidence type="ECO:0000256" key="4">
    <source>
        <dbReference type="ARBA" id="ARBA00022824"/>
    </source>
</evidence>
<evidence type="ECO:0000256" key="3">
    <source>
        <dbReference type="ARBA" id="ARBA00022692"/>
    </source>
</evidence>
<dbReference type="GO" id="GO:0071763">
    <property type="term" value="P:nuclear membrane organization"/>
    <property type="evidence" value="ECO:0007669"/>
    <property type="project" value="TreeGrafter"/>
</dbReference>
<keyword evidence="4" id="KW-0256">Endoplasmic reticulum</keyword>
<dbReference type="InterPro" id="IPR012430">
    <property type="entry name" value="TMEM43_fam"/>
</dbReference>
<keyword evidence="6 8" id="KW-0472">Membrane</keyword>
<gene>
    <name evidence="9" type="ORF">SAMN04488509_11934</name>
</gene>
<evidence type="ECO:0000256" key="2">
    <source>
        <dbReference type="ARBA" id="ARBA00004586"/>
    </source>
</evidence>
<keyword evidence="10" id="KW-1185">Reference proteome</keyword>
<dbReference type="STRING" id="265719.SAMN04488509_11934"/>
<dbReference type="Proteomes" id="UP000199603">
    <property type="component" value="Unassembled WGS sequence"/>
</dbReference>
<evidence type="ECO:0000313" key="9">
    <source>
        <dbReference type="EMBL" id="SDE10237.1"/>
    </source>
</evidence>
<feature type="transmembrane region" description="Helical" evidence="8">
    <location>
        <begin position="348"/>
        <end position="365"/>
    </location>
</feature>
<comment type="subcellular location">
    <subcellularLocation>
        <location evidence="1">Endomembrane system</location>
        <topology evidence="1">Multi-pass membrane protein</topology>
    </subcellularLocation>
    <subcellularLocation>
        <location evidence="2">Endoplasmic reticulum membrane</location>
    </subcellularLocation>
</comment>
<dbReference type="GO" id="GO:0012505">
    <property type="term" value="C:endomembrane system"/>
    <property type="evidence" value="ECO:0007669"/>
    <property type="project" value="UniProtKB-SubCell"/>
</dbReference>
<keyword evidence="5 8" id="KW-1133">Transmembrane helix</keyword>
<evidence type="ECO:0000256" key="7">
    <source>
        <dbReference type="SAM" id="MobiDB-lite"/>
    </source>
</evidence>
<feature type="region of interest" description="Disordered" evidence="7">
    <location>
        <begin position="109"/>
        <end position="162"/>
    </location>
</feature>
<protein>
    <submittedName>
        <fullName evidence="9">Uncharacterized protein</fullName>
    </submittedName>
</protein>